<dbReference type="PANTHER" id="PTHR42983">
    <property type="entry name" value="DINITROGENASE IRON-MOLYBDENUM COFACTOR PROTEIN-RELATED"/>
    <property type="match status" value="1"/>
</dbReference>
<dbReference type="EMBL" id="AFWV01000006">
    <property type="protein sequence ID" value="EGV18648.1"/>
    <property type="molecule type" value="Genomic_DNA"/>
</dbReference>
<dbReference type="PANTHER" id="PTHR42983:SF1">
    <property type="entry name" value="IRON-MOLYBDENUM PROTEIN"/>
    <property type="match status" value="1"/>
</dbReference>
<dbReference type="InterPro" id="IPR036105">
    <property type="entry name" value="DiNase_FeMo-co_biosyn_sf"/>
</dbReference>
<dbReference type="InterPro" id="IPR003731">
    <property type="entry name" value="Di-Nase_FeMo-co_biosynth"/>
</dbReference>
<dbReference type="eggNOG" id="COG1433">
    <property type="taxonomic scope" value="Bacteria"/>
</dbReference>
<evidence type="ECO:0000256" key="1">
    <source>
        <dbReference type="ARBA" id="ARBA00023231"/>
    </source>
</evidence>
<keyword evidence="4" id="KW-1185">Reference proteome</keyword>
<protein>
    <submittedName>
        <fullName evidence="3">Dinitrogenase iron-molybdenum cofactor biosynthesis protein</fullName>
    </submittedName>
</protein>
<keyword evidence="1" id="KW-0535">Nitrogen fixation</keyword>
<name>F9UB30_9GAMM</name>
<dbReference type="Pfam" id="PF02579">
    <property type="entry name" value="Nitro_FeMo-Co"/>
    <property type="match status" value="1"/>
</dbReference>
<dbReference type="Proteomes" id="UP000005459">
    <property type="component" value="Unassembled WGS sequence"/>
</dbReference>
<gene>
    <name evidence="3" type="ORF">ThimaDRAFT_2066</name>
</gene>
<dbReference type="AlphaFoldDB" id="F9UB30"/>
<dbReference type="STRING" id="768671.ThimaDRAFT_2066"/>
<organism evidence="3 4">
    <name type="scientific">Thiocapsa marina 5811</name>
    <dbReference type="NCBI Taxonomy" id="768671"/>
    <lineage>
        <taxon>Bacteria</taxon>
        <taxon>Pseudomonadati</taxon>
        <taxon>Pseudomonadota</taxon>
        <taxon>Gammaproteobacteria</taxon>
        <taxon>Chromatiales</taxon>
        <taxon>Chromatiaceae</taxon>
        <taxon>Thiocapsa</taxon>
    </lineage>
</organism>
<dbReference type="Gene3D" id="3.30.420.130">
    <property type="entry name" value="Dinitrogenase iron-molybdenum cofactor biosynthesis domain"/>
    <property type="match status" value="1"/>
</dbReference>
<dbReference type="OrthoDB" id="9807451at2"/>
<evidence type="ECO:0000313" key="3">
    <source>
        <dbReference type="EMBL" id="EGV18648.1"/>
    </source>
</evidence>
<reference evidence="3 4" key="1">
    <citation type="submission" date="2011-06" db="EMBL/GenBank/DDBJ databases">
        <title>The draft genome of Thiocapsa marina 5811.</title>
        <authorList>
            <consortium name="US DOE Joint Genome Institute (JGI-PGF)"/>
            <person name="Lucas S."/>
            <person name="Han J."/>
            <person name="Cheng J.-F."/>
            <person name="Goodwin L."/>
            <person name="Pitluck S."/>
            <person name="Peters L."/>
            <person name="Land M.L."/>
            <person name="Hauser L."/>
            <person name="Vogl K."/>
            <person name="Liu Z."/>
            <person name="Imhoff J."/>
            <person name="Thiel V."/>
            <person name="Frigaard N.-U."/>
            <person name="Bryant D."/>
            <person name="Woyke T.J."/>
        </authorList>
    </citation>
    <scope>NUCLEOTIDE SEQUENCE [LARGE SCALE GENOMIC DNA]</scope>
    <source>
        <strain evidence="3 4">5811</strain>
    </source>
</reference>
<dbReference type="RefSeq" id="WP_007192941.1">
    <property type="nucleotide sequence ID" value="NZ_AFWV01000006.1"/>
</dbReference>
<sequence>MNVAISIAGQTPDAPFDARFGRAESFCVVDTDTGAWTFHANPALSASGGAGVLAAQFIARLGAQAVVSGAYGPKAHRTLSAARIECFLAPGNEARSAAEILDAFNSGRLTPADDATHGGHHGD</sequence>
<feature type="domain" description="Dinitrogenase iron-molybdenum cofactor biosynthesis" evidence="2">
    <location>
        <begin position="14"/>
        <end position="98"/>
    </location>
</feature>
<proteinExistence type="predicted"/>
<dbReference type="SUPFAM" id="SSF53146">
    <property type="entry name" value="Nitrogenase accessory factor-like"/>
    <property type="match status" value="1"/>
</dbReference>
<evidence type="ECO:0000259" key="2">
    <source>
        <dbReference type="Pfam" id="PF02579"/>
    </source>
</evidence>
<evidence type="ECO:0000313" key="4">
    <source>
        <dbReference type="Proteomes" id="UP000005459"/>
    </source>
</evidence>
<accession>F9UB30</accession>